<dbReference type="InterPro" id="IPR045121">
    <property type="entry name" value="CoAse"/>
</dbReference>
<dbReference type="PANTHER" id="PTHR12992:SF44">
    <property type="entry name" value="NUDIX HYDROLASE DOMAIN-CONTAINING PROTEIN"/>
    <property type="match status" value="1"/>
</dbReference>
<dbReference type="InterPro" id="IPR020084">
    <property type="entry name" value="NUDIX_hydrolase_CS"/>
</dbReference>
<keyword evidence="1 3" id="KW-0378">Hydrolase</keyword>
<dbReference type="Gene3D" id="3.90.79.10">
    <property type="entry name" value="Nucleoside Triphosphate Pyrophosphohydrolase"/>
    <property type="match status" value="1"/>
</dbReference>
<gene>
    <name evidence="3" type="ORF">THRCLA_01023</name>
</gene>
<evidence type="ECO:0000256" key="1">
    <source>
        <dbReference type="ARBA" id="ARBA00022801"/>
    </source>
</evidence>
<accession>A0A1W0A9G9</accession>
<dbReference type="PROSITE" id="PS00893">
    <property type="entry name" value="NUDIX_BOX"/>
    <property type="match status" value="1"/>
</dbReference>
<reference evidence="3 4" key="1">
    <citation type="journal article" date="2014" name="Genome Biol. Evol.">
        <title>The secreted proteins of Achlya hypogyna and Thraustotheca clavata identify the ancestral oomycete secretome and reveal gene acquisitions by horizontal gene transfer.</title>
        <authorList>
            <person name="Misner I."/>
            <person name="Blouin N."/>
            <person name="Leonard G."/>
            <person name="Richards T.A."/>
            <person name="Lane C.E."/>
        </authorList>
    </citation>
    <scope>NUCLEOTIDE SEQUENCE [LARGE SCALE GENOMIC DNA]</scope>
    <source>
        <strain evidence="3 4">ATCC 34112</strain>
    </source>
</reference>
<evidence type="ECO:0000313" key="3">
    <source>
        <dbReference type="EMBL" id="OQS06957.1"/>
    </source>
</evidence>
<dbReference type="Pfam" id="PF00293">
    <property type="entry name" value="NUDIX"/>
    <property type="match status" value="1"/>
</dbReference>
<dbReference type="PANTHER" id="PTHR12992">
    <property type="entry name" value="NUDIX HYDROLASE"/>
    <property type="match status" value="1"/>
</dbReference>
<name>A0A1W0A9G9_9STRA</name>
<dbReference type="CDD" id="cd03426">
    <property type="entry name" value="NUDIX_CoAse_Nudt7"/>
    <property type="match status" value="1"/>
</dbReference>
<evidence type="ECO:0000259" key="2">
    <source>
        <dbReference type="PROSITE" id="PS51462"/>
    </source>
</evidence>
<keyword evidence="4" id="KW-1185">Reference proteome</keyword>
<dbReference type="InterPro" id="IPR015797">
    <property type="entry name" value="NUDIX_hydrolase-like_dom_sf"/>
</dbReference>
<organism evidence="3 4">
    <name type="scientific">Thraustotheca clavata</name>
    <dbReference type="NCBI Taxonomy" id="74557"/>
    <lineage>
        <taxon>Eukaryota</taxon>
        <taxon>Sar</taxon>
        <taxon>Stramenopiles</taxon>
        <taxon>Oomycota</taxon>
        <taxon>Saprolegniomycetes</taxon>
        <taxon>Saprolegniales</taxon>
        <taxon>Achlyaceae</taxon>
        <taxon>Thraustotheca</taxon>
    </lineage>
</organism>
<proteinExistence type="predicted"/>
<dbReference type="Proteomes" id="UP000243217">
    <property type="component" value="Unassembled WGS sequence"/>
</dbReference>
<dbReference type="InterPro" id="IPR000086">
    <property type="entry name" value="NUDIX_hydrolase_dom"/>
</dbReference>
<comment type="caution">
    <text evidence="3">The sequence shown here is derived from an EMBL/GenBank/DDBJ whole genome shotgun (WGS) entry which is preliminary data.</text>
</comment>
<dbReference type="STRING" id="74557.A0A1W0A9G9"/>
<dbReference type="PROSITE" id="PS51462">
    <property type="entry name" value="NUDIX"/>
    <property type="match status" value="1"/>
</dbReference>
<dbReference type="AlphaFoldDB" id="A0A1W0A9G9"/>
<evidence type="ECO:0000313" key="4">
    <source>
        <dbReference type="Proteomes" id="UP000243217"/>
    </source>
</evidence>
<dbReference type="SUPFAM" id="SSF55811">
    <property type="entry name" value="Nudix"/>
    <property type="match status" value="1"/>
</dbReference>
<sequence length="253" mass="27697">MSFVTTLEAALSSSPAKSLPGARVPRASVAAVLRVDGDRVQLLFIRRAVNPRDRWSGHIAFPGGKAEEGETSVATAIREAHEEIGLDLSSAQILGQLNDRVAHKLIVSTHVFLLPSAKVPPFVLQTSEVSAVFWVDIAFLATSPPQTQPIPLEKLIKRPSFYQRWLGSSIVNFPCIYLPSPVSHDQEQNQDKYVLWGLTFGMTMDLLRAGGVVRVKGPIDMLLLAWKHAQYHALPVLVSFLVAIALTTSMAKL</sequence>
<protein>
    <submittedName>
        <fullName evidence="3">NUDIX family hydrolase</fullName>
    </submittedName>
</protein>
<dbReference type="EMBL" id="JNBS01000289">
    <property type="protein sequence ID" value="OQS06957.1"/>
    <property type="molecule type" value="Genomic_DNA"/>
</dbReference>
<dbReference type="OrthoDB" id="77989at2759"/>
<feature type="domain" description="Nudix hydrolase" evidence="2">
    <location>
        <begin position="24"/>
        <end position="158"/>
    </location>
</feature>
<dbReference type="GO" id="GO:0010945">
    <property type="term" value="F:coenzyme A diphosphatase activity"/>
    <property type="evidence" value="ECO:0007669"/>
    <property type="project" value="InterPro"/>
</dbReference>